<evidence type="ECO:0000256" key="3">
    <source>
        <dbReference type="ARBA" id="ARBA00022553"/>
    </source>
</evidence>
<dbReference type="PATRIC" id="fig|1408103.3.peg.4461"/>
<comment type="caution">
    <text evidence="11">The sequence shown here is derived from an EMBL/GenBank/DDBJ whole genome shotgun (WGS) entry which is preliminary data.</text>
</comment>
<dbReference type="InterPro" id="IPR003661">
    <property type="entry name" value="HisK_dim/P_dom"/>
</dbReference>
<dbReference type="Pfam" id="PF02518">
    <property type="entry name" value="HATPase_c"/>
    <property type="match status" value="1"/>
</dbReference>
<dbReference type="Proteomes" id="UP000034166">
    <property type="component" value="Unassembled WGS sequence"/>
</dbReference>
<evidence type="ECO:0000256" key="9">
    <source>
        <dbReference type="SAM" id="Phobius"/>
    </source>
</evidence>
<protein>
    <recommendedName>
        <fullName evidence="2">histidine kinase</fullName>
        <ecNumber evidence="2">2.7.13.3</ecNumber>
    </recommendedName>
</protein>
<feature type="transmembrane region" description="Helical" evidence="9">
    <location>
        <begin position="100"/>
        <end position="118"/>
    </location>
</feature>
<keyword evidence="5" id="KW-0547">Nucleotide-binding</keyword>
<keyword evidence="3" id="KW-0597">Phosphoprotein</keyword>
<dbReference type="SMART" id="SM00388">
    <property type="entry name" value="HisKA"/>
    <property type="match status" value="1"/>
</dbReference>
<proteinExistence type="predicted"/>
<dbReference type="SUPFAM" id="SSF47384">
    <property type="entry name" value="Homodimeric domain of signal transducing histidine kinase"/>
    <property type="match status" value="1"/>
</dbReference>
<evidence type="ECO:0000259" key="10">
    <source>
        <dbReference type="PROSITE" id="PS50109"/>
    </source>
</evidence>
<evidence type="ECO:0000256" key="1">
    <source>
        <dbReference type="ARBA" id="ARBA00000085"/>
    </source>
</evidence>
<keyword evidence="12" id="KW-1185">Reference proteome</keyword>
<dbReference type="EC" id="2.7.13.3" evidence="2"/>
<dbReference type="RefSeq" id="WP_046525568.1">
    <property type="nucleotide sequence ID" value="NZ_LAYY01000035.1"/>
</dbReference>
<dbReference type="GO" id="GO:0005524">
    <property type="term" value="F:ATP binding"/>
    <property type="evidence" value="ECO:0007669"/>
    <property type="project" value="UniProtKB-KW"/>
</dbReference>
<dbReference type="CDD" id="cd00082">
    <property type="entry name" value="HisKA"/>
    <property type="match status" value="1"/>
</dbReference>
<dbReference type="PROSITE" id="PS50109">
    <property type="entry name" value="HIS_KIN"/>
    <property type="match status" value="1"/>
</dbReference>
<keyword evidence="9" id="KW-0812">Transmembrane</keyword>
<keyword evidence="9" id="KW-0472">Membrane</keyword>
<keyword evidence="9" id="KW-1133">Transmembrane helix</keyword>
<dbReference type="OrthoDB" id="9815750at2"/>
<evidence type="ECO:0000256" key="7">
    <source>
        <dbReference type="ARBA" id="ARBA00022840"/>
    </source>
</evidence>
<evidence type="ECO:0000256" key="5">
    <source>
        <dbReference type="ARBA" id="ARBA00022741"/>
    </source>
</evidence>
<reference evidence="11 12" key="1">
    <citation type="submission" date="2015-04" db="EMBL/GenBank/DDBJ databases">
        <title>Taxonomic description and genome sequence of Bacillus campisalis sp. nov., a novel member of the genus Bacillus isolated from solar saltern.</title>
        <authorList>
            <person name="Mathan Kumar R."/>
            <person name="Kaur G."/>
            <person name="Kumar A."/>
            <person name="Singh N.K."/>
            <person name="Kaur N."/>
            <person name="Kumar N."/>
            <person name="Mayilraj S."/>
        </authorList>
    </citation>
    <scope>NUCLEOTIDE SEQUENCE [LARGE SCALE GENOMIC DNA]</scope>
    <source>
        <strain evidence="11 12">SA2-6</strain>
    </source>
</reference>
<dbReference type="Gene3D" id="1.10.287.130">
    <property type="match status" value="1"/>
</dbReference>
<evidence type="ECO:0000256" key="8">
    <source>
        <dbReference type="ARBA" id="ARBA00023012"/>
    </source>
</evidence>
<feature type="transmembrane region" description="Helical" evidence="9">
    <location>
        <begin position="66"/>
        <end position="88"/>
    </location>
</feature>
<dbReference type="InterPro" id="IPR036890">
    <property type="entry name" value="HATPase_C_sf"/>
</dbReference>
<dbReference type="InterPro" id="IPR004358">
    <property type="entry name" value="Sig_transdc_His_kin-like_C"/>
</dbReference>
<dbReference type="SUPFAM" id="SSF55874">
    <property type="entry name" value="ATPase domain of HSP90 chaperone/DNA topoisomerase II/histidine kinase"/>
    <property type="match status" value="1"/>
</dbReference>
<keyword evidence="8" id="KW-0902">Two-component regulatory system</keyword>
<keyword evidence="4" id="KW-0808">Transferase</keyword>
<dbReference type="EMBL" id="LAYY01000035">
    <property type="protein sequence ID" value="KKK36269.1"/>
    <property type="molecule type" value="Genomic_DNA"/>
</dbReference>
<dbReference type="InterPro" id="IPR003594">
    <property type="entry name" value="HATPase_dom"/>
</dbReference>
<evidence type="ECO:0000256" key="4">
    <source>
        <dbReference type="ARBA" id="ARBA00022679"/>
    </source>
</evidence>
<feature type="transmembrane region" description="Helical" evidence="9">
    <location>
        <begin position="7"/>
        <end position="25"/>
    </location>
</feature>
<dbReference type="SMART" id="SM00387">
    <property type="entry name" value="HATPase_c"/>
    <property type="match status" value="1"/>
</dbReference>
<feature type="domain" description="Histidine kinase" evidence="10">
    <location>
        <begin position="206"/>
        <end position="412"/>
    </location>
</feature>
<dbReference type="Pfam" id="PF00512">
    <property type="entry name" value="HisKA"/>
    <property type="match status" value="1"/>
</dbReference>
<feature type="transmembrane region" description="Helical" evidence="9">
    <location>
        <begin position="130"/>
        <end position="150"/>
    </location>
</feature>
<comment type="catalytic activity">
    <reaction evidence="1">
        <text>ATP + protein L-histidine = ADP + protein N-phospho-L-histidine.</text>
        <dbReference type="EC" id="2.7.13.3"/>
    </reaction>
</comment>
<sequence length="412" mass="46667">MVNFVKDLLLHFSVILFLGLIYNFLYMQKLHIRPKPVFVASVFITLLLTASFPVRFTGGFEYDLKFLPVFIGYFYIGPAAALALIVFLTLHSALFSTDPIVVTILNYSIVVAIFYLMNRQYKESSINKKVLMAFSIYFLITLTRAVILVKGGDATYLPHLLVFAFVSFMALGITIYMIEMTDFQRKTVMELHKAEKLSAISQLAASVAHEVRNPITTIKGFMQVLLGEKNLTDNQMMYINISLQELERTQTIINNFLSLARPAVHQENEIDLTLLLREITEFMKPYSHYSNIEIIEQVEEGLKIKADPHEVRQVIINLMKNGIEAMPDGGKFYIKAGNEGEYIHVRIQDEGIGMTKKQLAKLGSPYYSTKEKGTGLGLMICYEIIYRMKGKILIDSEVGKGTTFTLMIPSAA</sequence>
<dbReference type="PRINTS" id="PR00344">
    <property type="entry name" value="BCTRLSENSOR"/>
</dbReference>
<evidence type="ECO:0000313" key="12">
    <source>
        <dbReference type="Proteomes" id="UP000034166"/>
    </source>
</evidence>
<feature type="transmembrane region" description="Helical" evidence="9">
    <location>
        <begin position="156"/>
        <end position="178"/>
    </location>
</feature>
<name>A0A0M2SNT9_9BACI</name>
<keyword evidence="6" id="KW-0418">Kinase</keyword>
<evidence type="ECO:0000256" key="6">
    <source>
        <dbReference type="ARBA" id="ARBA00022777"/>
    </source>
</evidence>
<dbReference type="InterPro" id="IPR036097">
    <property type="entry name" value="HisK_dim/P_sf"/>
</dbReference>
<gene>
    <name evidence="11" type="ORF">WQ57_20140</name>
</gene>
<evidence type="ECO:0000256" key="2">
    <source>
        <dbReference type="ARBA" id="ARBA00012438"/>
    </source>
</evidence>
<dbReference type="Gene3D" id="3.30.565.10">
    <property type="entry name" value="Histidine kinase-like ATPase, C-terminal domain"/>
    <property type="match status" value="1"/>
</dbReference>
<dbReference type="InterPro" id="IPR005467">
    <property type="entry name" value="His_kinase_dom"/>
</dbReference>
<evidence type="ECO:0000313" key="11">
    <source>
        <dbReference type="EMBL" id="KKK36269.1"/>
    </source>
</evidence>
<dbReference type="PANTHER" id="PTHR43065:SF46">
    <property type="entry name" value="C4-DICARBOXYLATE TRANSPORT SENSOR PROTEIN DCTB"/>
    <property type="match status" value="1"/>
</dbReference>
<keyword evidence="7" id="KW-0067">ATP-binding</keyword>
<feature type="transmembrane region" description="Helical" evidence="9">
    <location>
        <begin position="37"/>
        <end position="54"/>
    </location>
</feature>
<dbReference type="AlphaFoldDB" id="A0A0M2SNT9"/>
<organism evidence="11 12">
    <name type="scientific">Mesobacillus campisalis</name>
    <dbReference type="NCBI Taxonomy" id="1408103"/>
    <lineage>
        <taxon>Bacteria</taxon>
        <taxon>Bacillati</taxon>
        <taxon>Bacillota</taxon>
        <taxon>Bacilli</taxon>
        <taxon>Bacillales</taxon>
        <taxon>Bacillaceae</taxon>
        <taxon>Mesobacillus</taxon>
    </lineage>
</organism>
<dbReference type="PANTHER" id="PTHR43065">
    <property type="entry name" value="SENSOR HISTIDINE KINASE"/>
    <property type="match status" value="1"/>
</dbReference>
<dbReference type="GO" id="GO:0000155">
    <property type="term" value="F:phosphorelay sensor kinase activity"/>
    <property type="evidence" value="ECO:0007669"/>
    <property type="project" value="InterPro"/>
</dbReference>
<accession>A0A0M2SNT9</accession>